<protein>
    <recommendedName>
        <fullName evidence="7">Endolytic murein transglycosylase</fullName>
        <ecNumber evidence="7">4.2.2.29</ecNumber>
    </recommendedName>
    <alternativeName>
        <fullName evidence="7">Peptidoglycan lytic transglycosylase</fullName>
    </alternativeName>
    <alternativeName>
        <fullName evidence="7">Peptidoglycan polymerization terminase</fullName>
    </alternativeName>
</protein>
<dbReference type="EMBL" id="BMNI01000007">
    <property type="protein sequence ID" value="GGO91638.1"/>
    <property type="molecule type" value="Genomic_DNA"/>
</dbReference>
<keyword evidence="4 7" id="KW-0472">Membrane</keyword>
<evidence type="ECO:0000256" key="6">
    <source>
        <dbReference type="ARBA" id="ARBA00023316"/>
    </source>
</evidence>
<dbReference type="HAMAP" id="MF_02065">
    <property type="entry name" value="MltG"/>
    <property type="match status" value="1"/>
</dbReference>
<evidence type="ECO:0000256" key="4">
    <source>
        <dbReference type="ARBA" id="ARBA00023136"/>
    </source>
</evidence>
<keyword evidence="1 7" id="KW-1003">Cell membrane</keyword>
<dbReference type="PANTHER" id="PTHR30518">
    <property type="entry name" value="ENDOLYTIC MUREIN TRANSGLYCOSYLASE"/>
    <property type="match status" value="1"/>
</dbReference>
<evidence type="ECO:0000256" key="8">
    <source>
        <dbReference type="SAM" id="MobiDB-lite"/>
    </source>
</evidence>
<evidence type="ECO:0000313" key="10">
    <source>
        <dbReference type="Proteomes" id="UP000655410"/>
    </source>
</evidence>
<keyword evidence="6 7" id="KW-0961">Cell wall biogenesis/degradation</keyword>
<keyword evidence="3 7" id="KW-1133">Transmembrane helix</keyword>
<reference evidence="10" key="1">
    <citation type="journal article" date="2019" name="Int. J. Syst. Evol. Microbiol.">
        <title>The Global Catalogue of Microorganisms (GCM) 10K type strain sequencing project: providing services to taxonomists for standard genome sequencing and annotation.</title>
        <authorList>
            <consortium name="The Broad Institute Genomics Platform"/>
            <consortium name="The Broad Institute Genome Sequencing Center for Infectious Disease"/>
            <person name="Wu L."/>
            <person name="Ma J."/>
        </authorList>
    </citation>
    <scope>NUCLEOTIDE SEQUENCE [LARGE SCALE GENOMIC DNA]</scope>
    <source>
        <strain evidence="10">CGMCC 4.7371</strain>
    </source>
</reference>
<dbReference type="InterPro" id="IPR003770">
    <property type="entry name" value="MLTG-like"/>
</dbReference>
<feature type="region of interest" description="Disordered" evidence="8">
    <location>
        <begin position="1"/>
        <end position="51"/>
    </location>
</feature>
<dbReference type="RefSeq" id="WP_188784470.1">
    <property type="nucleotide sequence ID" value="NZ_BMNI01000007.1"/>
</dbReference>
<keyword evidence="10" id="KW-1185">Reference proteome</keyword>
<comment type="caution">
    <text evidence="9">The sequence shown here is derived from an EMBL/GenBank/DDBJ whole genome shotgun (WGS) entry which is preliminary data.</text>
</comment>
<evidence type="ECO:0000256" key="3">
    <source>
        <dbReference type="ARBA" id="ARBA00022989"/>
    </source>
</evidence>
<organism evidence="9 10">
    <name type="scientific">Nocardioides phosphati</name>
    <dbReference type="NCBI Taxonomy" id="1867775"/>
    <lineage>
        <taxon>Bacteria</taxon>
        <taxon>Bacillati</taxon>
        <taxon>Actinomycetota</taxon>
        <taxon>Actinomycetes</taxon>
        <taxon>Propionibacteriales</taxon>
        <taxon>Nocardioidaceae</taxon>
        <taxon>Nocardioides</taxon>
    </lineage>
</organism>
<evidence type="ECO:0000313" key="9">
    <source>
        <dbReference type="EMBL" id="GGO91638.1"/>
    </source>
</evidence>
<feature type="site" description="Important for catalytic activity" evidence="7">
    <location>
        <position position="282"/>
    </location>
</feature>
<proteinExistence type="inferred from homology"/>
<feature type="compositionally biased region" description="Basic and acidic residues" evidence="8">
    <location>
        <begin position="1"/>
        <end position="32"/>
    </location>
</feature>
<dbReference type="Gene3D" id="3.30.1490.480">
    <property type="entry name" value="Endolytic murein transglycosylase"/>
    <property type="match status" value="1"/>
</dbReference>
<evidence type="ECO:0000256" key="1">
    <source>
        <dbReference type="ARBA" id="ARBA00022475"/>
    </source>
</evidence>
<keyword evidence="5 7" id="KW-0456">Lyase</keyword>
<name>A0ABQ2NC33_9ACTN</name>
<feature type="transmembrane region" description="Helical" evidence="7">
    <location>
        <begin position="58"/>
        <end position="76"/>
    </location>
</feature>
<comment type="subcellular location">
    <subcellularLocation>
        <location evidence="7">Cell membrane</location>
        <topology evidence="7">Single-pass membrane protein</topology>
    </subcellularLocation>
</comment>
<dbReference type="EC" id="4.2.2.29" evidence="7"/>
<accession>A0ABQ2NC33</accession>
<comment type="function">
    <text evidence="7">Functions as a peptidoglycan terminase that cleaves nascent peptidoglycan strands endolytically to terminate their elongation.</text>
</comment>
<comment type="similarity">
    <text evidence="7">Belongs to the transglycosylase MltG family.</text>
</comment>
<dbReference type="PANTHER" id="PTHR30518:SF2">
    <property type="entry name" value="ENDOLYTIC MUREIN TRANSGLYCOSYLASE"/>
    <property type="match status" value="1"/>
</dbReference>
<dbReference type="Proteomes" id="UP000655410">
    <property type="component" value="Unassembled WGS sequence"/>
</dbReference>
<dbReference type="NCBIfam" id="TIGR00247">
    <property type="entry name" value="endolytic transglycosylase MltG"/>
    <property type="match status" value="1"/>
</dbReference>
<evidence type="ECO:0000256" key="5">
    <source>
        <dbReference type="ARBA" id="ARBA00023239"/>
    </source>
</evidence>
<evidence type="ECO:0000256" key="7">
    <source>
        <dbReference type="HAMAP-Rule" id="MF_02065"/>
    </source>
</evidence>
<keyword evidence="2 7" id="KW-0812">Transmembrane</keyword>
<gene>
    <name evidence="7" type="primary">mltG</name>
    <name evidence="9" type="ORF">GCM10011584_26200</name>
</gene>
<evidence type="ECO:0000256" key="2">
    <source>
        <dbReference type="ARBA" id="ARBA00022692"/>
    </source>
</evidence>
<sequence length="412" mass="44285">MTEQHPDQVPEGAPHEGHHAGEHKSPAGHHGDLAGALGMAHDHAGDHRQGRRRAGSGCLLLLILVALMGGVAYVGLTKGVDWAREQFAEPADYAGPGTTPVLVEVASGDTADQLGVKLRDAGVVQSAEAYINYARSHADASSRIQVGFYEVKKKMSAAEAFGVLTDPRNIRTEKVTVPEGLRVVDIVGLLAKHTDFSRARFQKVLANPRPLGLPAYAHGNPEGYLFPATYAFSPHAKPADMLKQMVDRWRQAAADVDLEASAKRLGYTPAQLMTVASLVEAEGRGDDMAKIARVIYNRIEHPGTAGTVGKLQIDATVNYALGRIGVAHTSTKDLEVDSPYNTYRNTGLPPGPIEAPGDDALAAAAHPAKGNWYYYVTVNLRTGLTKFASTAAQFEKFKAEYKHYCATQSDRC</sequence>
<dbReference type="Pfam" id="PF02618">
    <property type="entry name" value="YceG"/>
    <property type="match status" value="1"/>
</dbReference>
<comment type="catalytic activity">
    <reaction evidence="7">
        <text>a peptidoglycan chain = a peptidoglycan chain with N-acetyl-1,6-anhydromuramyl-[peptide] at the reducing end + a peptidoglycan chain with N-acetylglucosamine at the non-reducing end.</text>
        <dbReference type="EC" id="4.2.2.29"/>
    </reaction>
</comment>